<evidence type="ECO:0000313" key="2">
    <source>
        <dbReference type="Proteomes" id="UP000037425"/>
    </source>
</evidence>
<comment type="caution">
    <text evidence="1">The sequence shown here is derived from an EMBL/GenBank/DDBJ whole genome shotgun (WGS) entry which is preliminary data.</text>
</comment>
<dbReference type="Proteomes" id="UP000037425">
    <property type="component" value="Unassembled WGS sequence"/>
</dbReference>
<reference evidence="2" key="1">
    <citation type="submission" date="2015-07" db="EMBL/GenBank/DDBJ databases">
        <title>Whole genome sequence of an Ensifer adhaerens strain isolated from a cave pool in the Wind Cave National Park.</title>
        <authorList>
            <person name="Eng W.W.H."/>
            <person name="Gan H.M."/>
            <person name="Barton H.A."/>
            <person name="Savka M.A."/>
        </authorList>
    </citation>
    <scope>NUCLEOTIDE SEQUENCE [LARGE SCALE GENOMIC DNA]</scope>
    <source>
        <strain evidence="2">SD006</strain>
    </source>
</reference>
<dbReference type="PATRIC" id="fig|106592.7.peg.2367"/>
<proteinExistence type="predicted"/>
<organism evidence="1 2">
    <name type="scientific">Ensifer adhaerens</name>
    <name type="common">Sinorhizobium morelense</name>
    <dbReference type="NCBI Taxonomy" id="106592"/>
    <lineage>
        <taxon>Bacteria</taxon>
        <taxon>Pseudomonadati</taxon>
        <taxon>Pseudomonadota</taxon>
        <taxon>Alphaproteobacteria</taxon>
        <taxon>Hyphomicrobiales</taxon>
        <taxon>Rhizobiaceae</taxon>
        <taxon>Sinorhizobium/Ensifer group</taxon>
        <taxon>Ensifer</taxon>
    </lineage>
</organism>
<dbReference type="EMBL" id="LGAP01000018">
    <property type="protein sequence ID" value="KOF15545.1"/>
    <property type="molecule type" value="Genomic_DNA"/>
</dbReference>
<dbReference type="AlphaFoldDB" id="A0A0L8BLS1"/>
<gene>
    <name evidence="1" type="ORF">AC244_22505</name>
</gene>
<accession>A0A0L8BLS1</accession>
<evidence type="ECO:0000313" key="1">
    <source>
        <dbReference type="EMBL" id="KOF15545.1"/>
    </source>
</evidence>
<sequence>MAWPGDGAITVGSTTAAGGCQGCAAGLLVSALRRDDCRVGVPVSMSVTQVRFTTCLKRNAGADDEILQSPRGDDVSLTGMI</sequence>
<protein>
    <submittedName>
        <fullName evidence="1">Uncharacterized protein</fullName>
    </submittedName>
</protein>
<name>A0A0L8BLS1_ENSAD</name>